<dbReference type="InterPro" id="IPR009348">
    <property type="entry name" value="NPR2-like"/>
</dbReference>
<sequence length="391" mass="44022">MAKMGYSCHNTDPNSDPNNQEGPIRCIFFCEFHPTAGPIISCQEPEQYISKELFDSISVYIITKAELQRSTITVTLSDYKILGFPVRIDDKKYPRNAYHFNLCLVCDSNVRTVHYEPVVMKLSDYLMATEIESSFLSDGGAATKLAPILKQVIQELNTKGECALTEGPTATHLKVVHIRSDPSPVADHQVPVFIKQLPNQQWDLTTQQVAPYIDGFNHVARIALLSDVENNLVKACVQNLVYYGVVALVPLFQYGNVYCTTPLLKALAHDVNLQNKCLKYVAVSQRQLPNFRDVFRMFAAMTRGTTIRDLCLRFNPSNLRVNERKLVQFGVLEGLIRRVHKYPILLSESADLQKSLSGAANLDEICCATGVTAQQLEDQLERDHNVVLLWK</sequence>
<dbReference type="GO" id="GO:0034198">
    <property type="term" value="P:cellular response to amino acid starvation"/>
    <property type="evidence" value="ECO:0007669"/>
    <property type="project" value="TreeGrafter"/>
</dbReference>
<comment type="similarity">
    <text evidence="1">Belongs to the NPR2 family.</text>
</comment>
<proteinExistence type="inferred from homology"/>
<dbReference type="PANTHER" id="PTHR12991:SF10">
    <property type="entry name" value="GATOR COMPLEX PROTEIN NPRL2"/>
    <property type="match status" value="1"/>
</dbReference>
<evidence type="ECO:0008006" key="4">
    <source>
        <dbReference type="Google" id="ProtNLM"/>
    </source>
</evidence>
<dbReference type="GO" id="GO:0010508">
    <property type="term" value="P:positive regulation of autophagy"/>
    <property type="evidence" value="ECO:0007669"/>
    <property type="project" value="TreeGrafter"/>
</dbReference>
<keyword evidence="3" id="KW-1185">Reference proteome</keyword>
<reference evidence="2" key="1">
    <citation type="journal article" date="2023" name="G3 (Bethesda)">
        <title>Whole genome assemblies of Zophobas morio and Tenebrio molitor.</title>
        <authorList>
            <person name="Kaur S."/>
            <person name="Stinson S.A."/>
            <person name="diCenzo G.C."/>
        </authorList>
    </citation>
    <scope>NUCLEOTIDE SEQUENCE</scope>
    <source>
        <strain evidence="2">QUZm001</strain>
    </source>
</reference>
<dbReference type="EMBL" id="JALNTZ010000007">
    <property type="protein sequence ID" value="KAJ3645010.1"/>
    <property type="molecule type" value="Genomic_DNA"/>
</dbReference>
<dbReference type="GO" id="GO:1990130">
    <property type="term" value="C:GATOR1 complex"/>
    <property type="evidence" value="ECO:0007669"/>
    <property type="project" value="TreeGrafter"/>
</dbReference>
<protein>
    <recommendedName>
        <fullName evidence="4">Nitrogen permease regulator 2-like protein</fullName>
    </recommendedName>
</protein>
<comment type="caution">
    <text evidence="2">The sequence shown here is derived from an EMBL/GenBank/DDBJ whole genome shotgun (WGS) entry which is preliminary data.</text>
</comment>
<name>A0AA38HVQ9_9CUCU</name>
<evidence type="ECO:0000313" key="3">
    <source>
        <dbReference type="Proteomes" id="UP001168821"/>
    </source>
</evidence>
<evidence type="ECO:0000256" key="1">
    <source>
        <dbReference type="ARBA" id="ARBA00008433"/>
    </source>
</evidence>
<dbReference type="GO" id="GO:1904262">
    <property type="term" value="P:negative regulation of TORC1 signaling"/>
    <property type="evidence" value="ECO:0007669"/>
    <property type="project" value="TreeGrafter"/>
</dbReference>
<dbReference type="Proteomes" id="UP001168821">
    <property type="component" value="Unassembled WGS sequence"/>
</dbReference>
<gene>
    <name evidence="2" type="ORF">Zmor_022703</name>
</gene>
<organism evidence="2 3">
    <name type="scientific">Zophobas morio</name>
    <dbReference type="NCBI Taxonomy" id="2755281"/>
    <lineage>
        <taxon>Eukaryota</taxon>
        <taxon>Metazoa</taxon>
        <taxon>Ecdysozoa</taxon>
        <taxon>Arthropoda</taxon>
        <taxon>Hexapoda</taxon>
        <taxon>Insecta</taxon>
        <taxon>Pterygota</taxon>
        <taxon>Neoptera</taxon>
        <taxon>Endopterygota</taxon>
        <taxon>Coleoptera</taxon>
        <taxon>Polyphaga</taxon>
        <taxon>Cucujiformia</taxon>
        <taxon>Tenebrionidae</taxon>
        <taxon>Zophobas</taxon>
    </lineage>
</organism>
<dbReference type="Pfam" id="PF06218">
    <property type="entry name" value="NPR2"/>
    <property type="match status" value="1"/>
</dbReference>
<accession>A0AA38HVQ9</accession>
<dbReference type="AlphaFoldDB" id="A0AA38HVQ9"/>
<dbReference type="GO" id="GO:0005096">
    <property type="term" value="F:GTPase activator activity"/>
    <property type="evidence" value="ECO:0007669"/>
    <property type="project" value="TreeGrafter"/>
</dbReference>
<dbReference type="GO" id="GO:0005774">
    <property type="term" value="C:vacuolar membrane"/>
    <property type="evidence" value="ECO:0007669"/>
    <property type="project" value="TreeGrafter"/>
</dbReference>
<evidence type="ECO:0000313" key="2">
    <source>
        <dbReference type="EMBL" id="KAJ3645010.1"/>
    </source>
</evidence>
<dbReference type="PANTHER" id="PTHR12991">
    <property type="entry name" value="NITROGEN PERMEASE REGULATOR 2/TUMOR SUPPRESSOR CANDIDATE 4"/>
    <property type="match status" value="1"/>
</dbReference>